<gene>
    <name evidence="2" type="ORF">F3Y22_tig00116971pilonHSYRG01110</name>
</gene>
<feature type="region of interest" description="Disordered" evidence="1">
    <location>
        <begin position="168"/>
        <end position="196"/>
    </location>
</feature>
<feature type="compositionally biased region" description="Polar residues" evidence="1">
    <location>
        <begin position="114"/>
        <end position="125"/>
    </location>
</feature>
<feature type="region of interest" description="Disordered" evidence="1">
    <location>
        <begin position="114"/>
        <end position="133"/>
    </location>
</feature>
<name>A0A6A2WT19_HIBSY</name>
<keyword evidence="3" id="KW-1185">Reference proteome</keyword>
<sequence length="225" mass="24309">MKAKAEDCSKEQTESVPGIESISSPVRHVSLSMNGCLHSEISKREDGSSAGMNADAVHGQENGDVTKSTSSLDKEVSFNENGLRFQIDSEASRINCEDRDRVNSIDVRENVENNNMDRTSSQPCSSDMDEIPSRDKAPICDAVSGEENVKMVEETSNFSISKDSRVANDYEMEDSENTNMADFESSSSVAAAGGSSPKCELFMHVSEIEGGNGAKRAEIADGSFQ</sequence>
<evidence type="ECO:0000256" key="1">
    <source>
        <dbReference type="SAM" id="MobiDB-lite"/>
    </source>
</evidence>
<comment type="caution">
    <text evidence="2">The sequence shown here is derived from an EMBL/GenBank/DDBJ whole genome shotgun (WGS) entry which is preliminary data.</text>
</comment>
<organism evidence="2 3">
    <name type="scientific">Hibiscus syriacus</name>
    <name type="common">Rose of Sharon</name>
    <dbReference type="NCBI Taxonomy" id="106335"/>
    <lineage>
        <taxon>Eukaryota</taxon>
        <taxon>Viridiplantae</taxon>
        <taxon>Streptophyta</taxon>
        <taxon>Embryophyta</taxon>
        <taxon>Tracheophyta</taxon>
        <taxon>Spermatophyta</taxon>
        <taxon>Magnoliopsida</taxon>
        <taxon>eudicotyledons</taxon>
        <taxon>Gunneridae</taxon>
        <taxon>Pentapetalae</taxon>
        <taxon>rosids</taxon>
        <taxon>malvids</taxon>
        <taxon>Malvales</taxon>
        <taxon>Malvaceae</taxon>
        <taxon>Malvoideae</taxon>
        <taxon>Hibiscus</taxon>
    </lineage>
</organism>
<accession>A0A6A2WT19</accession>
<protein>
    <submittedName>
        <fullName evidence="2">Uncharacterized protein</fullName>
    </submittedName>
</protein>
<feature type="compositionally biased region" description="Low complexity" evidence="1">
    <location>
        <begin position="185"/>
        <end position="196"/>
    </location>
</feature>
<reference evidence="2" key="1">
    <citation type="submission" date="2019-09" db="EMBL/GenBank/DDBJ databases">
        <title>Draft genome information of white flower Hibiscus syriacus.</title>
        <authorList>
            <person name="Kim Y.-M."/>
        </authorList>
    </citation>
    <scope>NUCLEOTIDE SEQUENCE [LARGE SCALE GENOMIC DNA]</scope>
    <source>
        <strain evidence="2">YM2019G1</strain>
    </source>
</reference>
<feature type="region of interest" description="Disordered" evidence="1">
    <location>
        <begin position="37"/>
        <end position="77"/>
    </location>
</feature>
<dbReference type="AlphaFoldDB" id="A0A6A2WT19"/>
<feature type="region of interest" description="Disordered" evidence="1">
    <location>
        <begin position="1"/>
        <end position="25"/>
    </location>
</feature>
<dbReference type="EMBL" id="VEPZ02001744">
    <property type="protein sequence ID" value="KAE8658665.1"/>
    <property type="molecule type" value="Genomic_DNA"/>
</dbReference>
<evidence type="ECO:0000313" key="2">
    <source>
        <dbReference type="EMBL" id="KAE8658665.1"/>
    </source>
</evidence>
<feature type="compositionally biased region" description="Basic and acidic residues" evidence="1">
    <location>
        <begin position="1"/>
        <end position="13"/>
    </location>
</feature>
<proteinExistence type="predicted"/>
<dbReference type="Proteomes" id="UP000436088">
    <property type="component" value="Unassembled WGS sequence"/>
</dbReference>
<evidence type="ECO:0000313" key="3">
    <source>
        <dbReference type="Proteomes" id="UP000436088"/>
    </source>
</evidence>